<organism evidence="4 5">
    <name type="scientific">Eisenbergiella tayi</name>
    <dbReference type="NCBI Taxonomy" id="1432052"/>
    <lineage>
        <taxon>Bacteria</taxon>
        <taxon>Bacillati</taxon>
        <taxon>Bacillota</taxon>
        <taxon>Clostridia</taxon>
        <taxon>Lachnospirales</taxon>
        <taxon>Lachnospiraceae</taxon>
        <taxon>Eisenbergiella</taxon>
    </lineage>
</organism>
<dbReference type="AlphaFoldDB" id="A0A1E3A3D6"/>
<evidence type="ECO:0000256" key="2">
    <source>
        <dbReference type="SAM" id="Coils"/>
    </source>
</evidence>
<dbReference type="Gene3D" id="3.30.160.20">
    <property type="match status" value="1"/>
</dbReference>
<comment type="caution">
    <text evidence="4">The sequence shown here is derived from an EMBL/GenBank/DDBJ whole genome shotgun (WGS) entry which is preliminary data.</text>
</comment>
<dbReference type="PROSITE" id="PS00745">
    <property type="entry name" value="RF_PROK_I"/>
    <property type="match status" value="1"/>
</dbReference>
<evidence type="ECO:0000313" key="4">
    <source>
        <dbReference type="EMBL" id="ODM02987.1"/>
    </source>
</evidence>
<name>A0A1E3A3D6_9FIRM</name>
<evidence type="ECO:0000256" key="1">
    <source>
        <dbReference type="ARBA" id="ARBA00010835"/>
    </source>
</evidence>
<dbReference type="InterPro" id="IPR045853">
    <property type="entry name" value="Pep_chain_release_fac_I_sf"/>
</dbReference>
<dbReference type="NCBIfam" id="TIGR03072">
    <property type="entry name" value="release_prfH"/>
    <property type="match status" value="1"/>
</dbReference>
<keyword evidence="2" id="KW-0175">Coiled coil</keyword>
<feature type="domain" description="Prokaryotic-type class I peptide chain release factors" evidence="3">
    <location>
        <begin position="106"/>
        <end position="122"/>
    </location>
</feature>
<evidence type="ECO:0000259" key="3">
    <source>
        <dbReference type="PROSITE" id="PS00745"/>
    </source>
</evidence>
<gene>
    <name evidence="4" type="primary">prfA_1</name>
    <name evidence="4" type="ORF">BEI61_03781</name>
</gene>
<accession>A0A1E3A3D6</accession>
<dbReference type="Gene3D" id="3.30.70.1660">
    <property type="match status" value="1"/>
</dbReference>
<protein>
    <submittedName>
        <fullName evidence="4">Peptide chain release factor 1</fullName>
    </submittedName>
</protein>
<dbReference type="PANTHER" id="PTHR43116:SF3">
    <property type="entry name" value="CLASS I PEPTIDE CHAIN RELEASE FACTOR"/>
    <property type="match status" value="1"/>
</dbReference>
<sequence>MIIQISAGQGPSECQLAVAKLFEALKKEYGDLEIVSETKSFEKGCFDSIRFRTEHNLSSLEGTVLWICQSPFRRNHKRKNWYVDMSIIPEQSEVALDKEYRIEKFHSGGKGGQNVNKVETGVRIIHIPTGLVSQSTEERSQYLNKQKAMERLQEKLSGLQKEQKEKQENAAWREHNRIVRGNPIRTYEGEKFVLKRGKD</sequence>
<evidence type="ECO:0000313" key="5">
    <source>
        <dbReference type="Proteomes" id="UP000094067"/>
    </source>
</evidence>
<feature type="coiled-coil region" evidence="2">
    <location>
        <begin position="142"/>
        <end position="169"/>
    </location>
</feature>
<dbReference type="EMBL" id="MCGH01000003">
    <property type="protein sequence ID" value="ODM02987.1"/>
    <property type="molecule type" value="Genomic_DNA"/>
</dbReference>
<dbReference type="PANTHER" id="PTHR43116">
    <property type="entry name" value="PEPTIDE CHAIN RELEASE FACTOR 2"/>
    <property type="match status" value="1"/>
</dbReference>
<dbReference type="InterPro" id="IPR017509">
    <property type="entry name" value="PrfH"/>
</dbReference>
<comment type="similarity">
    <text evidence="1">Belongs to the prokaryotic/mitochondrial release factor family.</text>
</comment>
<dbReference type="RefSeq" id="WP_069153582.1">
    <property type="nucleotide sequence ID" value="NZ_MCGH01000003.1"/>
</dbReference>
<reference evidence="4 5" key="1">
    <citation type="submission" date="2016-07" db="EMBL/GenBank/DDBJ databases">
        <title>Characterization of isolates of Eisenbergiella tayi derived from blood cultures, using whole genome sequencing.</title>
        <authorList>
            <person name="Burdz T."/>
            <person name="Wiebe D."/>
            <person name="Huynh C."/>
            <person name="Bernard K."/>
        </authorList>
    </citation>
    <scope>NUCLEOTIDE SEQUENCE [LARGE SCALE GENOMIC DNA]</scope>
    <source>
        <strain evidence="4 5">NML 110608</strain>
    </source>
</reference>
<dbReference type="Pfam" id="PF00472">
    <property type="entry name" value="RF-1"/>
    <property type="match status" value="1"/>
</dbReference>
<proteinExistence type="inferred from homology"/>
<dbReference type="Proteomes" id="UP000094067">
    <property type="component" value="Unassembled WGS sequence"/>
</dbReference>
<dbReference type="GO" id="GO:0003747">
    <property type="term" value="F:translation release factor activity"/>
    <property type="evidence" value="ECO:0007669"/>
    <property type="project" value="InterPro"/>
</dbReference>
<dbReference type="InterPro" id="IPR000352">
    <property type="entry name" value="Pep_chain_release_fac_I"/>
</dbReference>
<dbReference type="SUPFAM" id="SSF75620">
    <property type="entry name" value="Release factor"/>
    <property type="match status" value="1"/>
</dbReference>
<dbReference type="PATRIC" id="fig|1432052.4.peg.4196"/>